<dbReference type="PRINTS" id="PR00047">
    <property type="entry name" value="STROIDFINGER"/>
</dbReference>
<accession>A0A7E4UT45</accession>
<evidence type="ECO:0000256" key="1">
    <source>
        <dbReference type="ARBA" id="ARBA00004123"/>
    </source>
</evidence>
<feature type="region of interest" description="Disordered" evidence="11">
    <location>
        <begin position="419"/>
        <end position="465"/>
    </location>
</feature>
<evidence type="ECO:0000256" key="7">
    <source>
        <dbReference type="ARBA" id="ARBA00023125"/>
    </source>
</evidence>
<feature type="region of interest" description="Disordered" evidence="11">
    <location>
        <begin position="163"/>
        <end position="192"/>
    </location>
</feature>
<keyword evidence="6" id="KW-0805">Transcription regulation</keyword>
<sequence length="485" mass="52571">MQLLEEGHTFQVGQQTPSTVTINDPQDQQPTPMVTVQAAGGGMNVRMHKNPFDGLSQMSAPDLSFWSQMENTSLFCNSAAFAAAAATEAVNIGGTPTMPSMPSALFQTPGLDGSHNAFQSLAQLPGAFNLNSLTHPHHTDLDTSPFDQHSSIHNNSLHAAAHSQNSFWPSSSPPRRDNLANMNFGNHQHSHNNAANALGQKLPTEFRTVMLPTEEKMLNESQQHRNLSHNATNSPNAGHLDHLGYGNSGSNNNMLGVGNTVVCQVCMSAPSNGLHFGAKVCAACAAFFRRSVSDEKKYICKRNQRCALKVNDSTGYRKICRECRFKKCLYIGMLPENVQHKRHRRDDPLHHNVGNSLHQTGFRHHQQNPSPSMSTSTASSNLMALHNTNLANLNPLSGIGALPNSDYLGFFNKPSIVSSVPSSLPSTSSPLRQTNNTSPSTVSANTGFTPVSQSNPSLGSPWQSAMIQQQLVDNQSQHVKSELGK</sequence>
<dbReference type="SUPFAM" id="SSF57716">
    <property type="entry name" value="Glucocorticoid receptor-like (DNA-binding domain)"/>
    <property type="match status" value="1"/>
</dbReference>
<reference evidence="13" key="1">
    <citation type="journal article" date="2013" name="Genetics">
        <title>The draft genome and transcriptome of Panagrellus redivivus are shaped by the harsh demands of a free-living lifestyle.</title>
        <authorList>
            <person name="Srinivasan J."/>
            <person name="Dillman A.R."/>
            <person name="Macchietto M.G."/>
            <person name="Heikkinen L."/>
            <person name="Lakso M."/>
            <person name="Fracchia K.M."/>
            <person name="Antoshechkin I."/>
            <person name="Mortazavi A."/>
            <person name="Wong G."/>
            <person name="Sternberg P.W."/>
        </authorList>
    </citation>
    <scope>NUCLEOTIDE SEQUENCE [LARGE SCALE GENOMIC DNA]</scope>
    <source>
        <strain evidence="13">MT8872</strain>
    </source>
</reference>
<dbReference type="InterPro" id="IPR049636">
    <property type="entry name" value="HNF4-like_DBD"/>
</dbReference>
<keyword evidence="8" id="KW-0804">Transcription</keyword>
<dbReference type="PROSITE" id="PS00031">
    <property type="entry name" value="NUCLEAR_REC_DBD_1"/>
    <property type="match status" value="1"/>
</dbReference>
<dbReference type="GO" id="GO:0008270">
    <property type="term" value="F:zinc ion binding"/>
    <property type="evidence" value="ECO:0007669"/>
    <property type="project" value="UniProtKB-KW"/>
</dbReference>
<evidence type="ECO:0000256" key="2">
    <source>
        <dbReference type="ARBA" id="ARBA00005993"/>
    </source>
</evidence>
<feature type="compositionally biased region" description="Polar residues" evidence="11">
    <location>
        <begin position="11"/>
        <end position="30"/>
    </location>
</feature>
<dbReference type="Proteomes" id="UP000492821">
    <property type="component" value="Unassembled WGS sequence"/>
</dbReference>
<keyword evidence="10" id="KW-0539">Nucleus</keyword>
<feature type="compositionally biased region" description="Low complexity" evidence="11">
    <location>
        <begin position="419"/>
        <end position="431"/>
    </location>
</feature>
<feature type="compositionally biased region" description="Polar residues" evidence="11">
    <location>
        <begin position="432"/>
        <end position="465"/>
    </location>
</feature>
<dbReference type="Gene3D" id="3.30.50.10">
    <property type="entry name" value="Erythroid Transcription Factor GATA-1, subunit A"/>
    <property type="match status" value="1"/>
</dbReference>
<evidence type="ECO:0000256" key="5">
    <source>
        <dbReference type="ARBA" id="ARBA00022833"/>
    </source>
</evidence>
<reference evidence="14" key="2">
    <citation type="submission" date="2020-10" db="UniProtKB">
        <authorList>
            <consortium name="WormBaseParasite"/>
        </authorList>
    </citation>
    <scope>IDENTIFICATION</scope>
</reference>
<evidence type="ECO:0000259" key="12">
    <source>
        <dbReference type="PROSITE" id="PS51030"/>
    </source>
</evidence>
<evidence type="ECO:0000256" key="10">
    <source>
        <dbReference type="ARBA" id="ARBA00023242"/>
    </source>
</evidence>
<feature type="region of interest" description="Disordered" evidence="11">
    <location>
        <begin position="342"/>
        <end position="378"/>
    </location>
</feature>
<evidence type="ECO:0000256" key="9">
    <source>
        <dbReference type="ARBA" id="ARBA00023170"/>
    </source>
</evidence>
<keyword evidence="13" id="KW-1185">Reference proteome</keyword>
<dbReference type="WBParaSite" id="Pan_g12531.t1">
    <property type="protein sequence ID" value="Pan_g12531.t1"/>
    <property type="gene ID" value="Pan_g12531"/>
</dbReference>
<dbReference type="GO" id="GO:0003700">
    <property type="term" value="F:DNA-binding transcription factor activity"/>
    <property type="evidence" value="ECO:0007669"/>
    <property type="project" value="InterPro"/>
</dbReference>
<dbReference type="SMART" id="SM00399">
    <property type="entry name" value="ZnF_C4"/>
    <property type="match status" value="1"/>
</dbReference>
<organism evidence="13 14">
    <name type="scientific">Panagrellus redivivus</name>
    <name type="common">Microworm</name>
    <dbReference type="NCBI Taxonomy" id="6233"/>
    <lineage>
        <taxon>Eukaryota</taxon>
        <taxon>Metazoa</taxon>
        <taxon>Ecdysozoa</taxon>
        <taxon>Nematoda</taxon>
        <taxon>Chromadorea</taxon>
        <taxon>Rhabditida</taxon>
        <taxon>Tylenchina</taxon>
        <taxon>Panagrolaimomorpha</taxon>
        <taxon>Panagrolaimoidea</taxon>
        <taxon>Panagrolaimidae</taxon>
        <taxon>Panagrellus</taxon>
    </lineage>
</organism>
<comment type="subcellular location">
    <subcellularLocation>
        <location evidence="1">Nucleus</location>
    </subcellularLocation>
</comment>
<dbReference type="AlphaFoldDB" id="A0A7E4UT45"/>
<evidence type="ECO:0000313" key="13">
    <source>
        <dbReference type="Proteomes" id="UP000492821"/>
    </source>
</evidence>
<feature type="compositionally biased region" description="Low complexity" evidence="11">
    <location>
        <begin position="368"/>
        <end position="378"/>
    </location>
</feature>
<dbReference type="GO" id="GO:0000978">
    <property type="term" value="F:RNA polymerase II cis-regulatory region sequence-specific DNA binding"/>
    <property type="evidence" value="ECO:0007669"/>
    <property type="project" value="InterPro"/>
</dbReference>
<dbReference type="InterPro" id="IPR001628">
    <property type="entry name" value="Znf_hrmn_rcpt"/>
</dbReference>
<keyword evidence="3" id="KW-0479">Metal-binding</keyword>
<keyword evidence="7" id="KW-0238">DNA-binding</keyword>
<evidence type="ECO:0000256" key="6">
    <source>
        <dbReference type="ARBA" id="ARBA00023015"/>
    </source>
</evidence>
<dbReference type="PANTHER" id="PTHR46397:SF3">
    <property type="entry name" value="NR LBD DOMAIN-CONTAINING PROTEIN-RELATED"/>
    <property type="match status" value="1"/>
</dbReference>
<keyword evidence="9" id="KW-0675">Receptor</keyword>
<evidence type="ECO:0000256" key="11">
    <source>
        <dbReference type="SAM" id="MobiDB-lite"/>
    </source>
</evidence>
<name>A0A7E4UT45_PANRE</name>
<feature type="region of interest" description="Disordered" evidence="11">
    <location>
        <begin position="1"/>
        <end position="30"/>
    </location>
</feature>
<feature type="compositionally biased region" description="Polar residues" evidence="11">
    <location>
        <begin position="219"/>
        <end position="236"/>
    </location>
</feature>
<evidence type="ECO:0000313" key="14">
    <source>
        <dbReference type="WBParaSite" id="Pan_g12531.t1"/>
    </source>
</evidence>
<dbReference type="InterPro" id="IPR013088">
    <property type="entry name" value="Znf_NHR/GATA"/>
</dbReference>
<feature type="domain" description="Nuclear receptor" evidence="12">
    <location>
        <begin position="260"/>
        <end position="340"/>
    </location>
</feature>
<dbReference type="PROSITE" id="PS51030">
    <property type="entry name" value="NUCLEAR_REC_DBD_2"/>
    <property type="match status" value="1"/>
</dbReference>
<dbReference type="GO" id="GO:0005634">
    <property type="term" value="C:nucleus"/>
    <property type="evidence" value="ECO:0007669"/>
    <property type="project" value="UniProtKB-SubCell"/>
</dbReference>
<dbReference type="Pfam" id="PF00105">
    <property type="entry name" value="zf-C4"/>
    <property type="match status" value="1"/>
</dbReference>
<keyword evidence="5" id="KW-0862">Zinc</keyword>
<dbReference type="PANTHER" id="PTHR46397">
    <property type="entry name" value="NUCLEAR HORMONE RECEPTOR FAMILY-RELATED"/>
    <property type="match status" value="1"/>
</dbReference>
<comment type="similarity">
    <text evidence="2">Belongs to the nuclear hormone receptor family.</text>
</comment>
<evidence type="ECO:0000256" key="8">
    <source>
        <dbReference type="ARBA" id="ARBA00023163"/>
    </source>
</evidence>
<proteinExistence type="inferred from homology"/>
<feature type="region of interest" description="Disordered" evidence="11">
    <location>
        <begin position="219"/>
        <end position="245"/>
    </location>
</feature>
<protein>
    <submittedName>
        <fullName evidence="14">Nuclear receptor domain-containing protein</fullName>
    </submittedName>
</protein>
<evidence type="ECO:0000256" key="3">
    <source>
        <dbReference type="ARBA" id="ARBA00022723"/>
    </source>
</evidence>
<keyword evidence="4" id="KW-0863">Zinc-finger</keyword>
<evidence type="ECO:0000256" key="4">
    <source>
        <dbReference type="ARBA" id="ARBA00022771"/>
    </source>
</evidence>
<dbReference type="CDD" id="cd06960">
    <property type="entry name" value="NR_DBD_HNF4A"/>
    <property type="match status" value="1"/>
</dbReference>